<dbReference type="HOGENOM" id="CLU_004455_0_0_1"/>
<evidence type="ECO:0000313" key="7">
    <source>
        <dbReference type="Proteomes" id="UP000001067"/>
    </source>
</evidence>
<sequence>MSSDWRHSILDLTNDDGDGDDSDDSDQGPLASLPIAMGSSNTQHVALPTGSNTPKPMPATTRPTAAYPLFPHSTPQMAALPYTNPTPSSQHMHVGNTSLVDSSTSSDAVTLGPTGASNYVQVPRHVYAEPSGSDYAERATKRMRMDAAGTSSTPSTLNLPVLAPEHTRPITHQANTTPQNGTWVPPPFQTLAPNDATPWKPRAQGRPPSVQDINRALKTNIRPTPVLGNLDTSSPRTLYIGRESLSSPSAHNGAGPTGYTGGPVPLTISHTLQGTQNLPQAPVGLDAYTPYSGFQGAGRPEINMSAISMPVKAQVQTQVHPPSTTEKASSRPSYFAGPAQEPREEDNDSVISDMSEPEERILTSPKQTDHVTPHLSGVAPSAMSAKPQPVTKSRRKNGTCQFDMAQDHFLIFLKEVKQYKWSDITAEYNRYMPHRQYHSLQSRYSTLLNKRDRSQDPPTLILPPQFAAEANIDWANIHPLNASSKAPRPPVQYNIPHLNDAHNPHVRLQEQVSSRLPIQQPEHDYSSGADSAPRRERTRRAQRVNYTWPKQRGVAEDELDNMPKEAIRGYSSDNVFARSESPREDAPLPSNAVAVDNVPVDVEFDVEDATVGLNLRRMGFRGAIAKIVPYLSASQRSSMQHPTGQNWDQLSSRDWQNQVLHVDFSPVELRIVEKVVASMKNIPRSRHGTLKRQLRENLKSLSEPNILQLVNDLRRRLPCRDRCSIEAFVQDAIAGTVAEQPQVKRLAAARPGLAMSSIDKPSTMSIIRERELGRQSRRGWQAASKPLTYQVKNKYMDSMGPAQCWTGASSDIHTLAWSPDGERFAAGAVAVDDPDSMQYNRSNNLLFGDTTHGTIHELAEHYKKRERTESGANSSHAMFASQDPKLYTTVSAVAFSTTGRFMYSAGYDEHIGIWHTDTESVQPVLGAKLNVRAQIDLLSVNRTHEGILATAARSVDEKAIRLLKIDADEPSRFDKKSYHSNKAVSRADLKILPTALQFEPKYGSLLLAGFGANTRESAFDMTGDLCLWDIETHNALHIHGSNKNVFDVEFNPSRNNMPLFAVGCVAGASVNRGTRSLIRLYDLNGPNKFTCPLEFECKALDINDVVWCPHDEHLIAAGCTDGRTYVWDIRWPNDPLRILSHGQSLMPLQEGVKHEITDTGVRFLSWGENATRLYSGSSDGVVKVWDVTRGEENTFIKDLITTDSGIMSGAFSADYSKLLLGEVNGSINVLEVGRDKTSLKETERLRYMPYEDYDEQDEIHDAVGDITRLVPDSGIAEANYLLNDNQLQLVPMGSLPIRQAIQGPNYIGPFDQSSDAPLLRAQAQILQQSLRVPPGPQCTIPACIENVPLMTSEEIGDSGRSLDRVPDELRRQWKTDVAILRLFNM</sequence>
<dbReference type="OrthoDB" id="10248252at2759"/>
<evidence type="ECO:0000256" key="3">
    <source>
        <dbReference type="ARBA" id="ARBA00022737"/>
    </source>
</evidence>
<dbReference type="InterPro" id="IPR001680">
    <property type="entry name" value="WD40_rpt"/>
</dbReference>
<dbReference type="Gene3D" id="2.130.10.10">
    <property type="entry name" value="YVTN repeat-like/Quinoprotein amine dehydrogenase"/>
    <property type="match status" value="1"/>
</dbReference>
<proteinExistence type="inferred from homology"/>
<dbReference type="PROSITE" id="PS00678">
    <property type="entry name" value="WD_REPEATS_1"/>
    <property type="match status" value="1"/>
</dbReference>
<feature type="region of interest" description="Disordered" evidence="5">
    <location>
        <begin position="313"/>
        <end position="395"/>
    </location>
</feature>
<dbReference type="GO" id="GO:0031929">
    <property type="term" value="P:TOR signaling"/>
    <property type="evidence" value="ECO:0007669"/>
    <property type="project" value="InterPro"/>
</dbReference>
<feature type="compositionally biased region" description="Basic and acidic residues" evidence="5">
    <location>
        <begin position="357"/>
        <end position="372"/>
    </location>
</feature>
<evidence type="ECO:0000256" key="2">
    <source>
        <dbReference type="ARBA" id="ARBA00022574"/>
    </source>
</evidence>
<keyword evidence="7" id="KW-1185">Reference proteome</keyword>
<dbReference type="InterPro" id="IPR036322">
    <property type="entry name" value="WD40_repeat_dom_sf"/>
</dbReference>
<evidence type="ECO:0000256" key="5">
    <source>
        <dbReference type="SAM" id="MobiDB-lite"/>
    </source>
</evidence>
<organism evidence="7">
    <name type="scientific">Pyrenophora teres f. teres (strain 0-1)</name>
    <name type="common">Barley net blotch fungus</name>
    <name type="synonym">Drechslera teres f. teres</name>
    <dbReference type="NCBI Taxonomy" id="861557"/>
    <lineage>
        <taxon>Eukaryota</taxon>
        <taxon>Fungi</taxon>
        <taxon>Dikarya</taxon>
        <taxon>Ascomycota</taxon>
        <taxon>Pezizomycotina</taxon>
        <taxon>Dothideomycetes</taxon>
        <taxon>Pleosporomycetidae</taxon>
        <taxon>Pleosporales</taxon>
        <taxon>Pleosporineae</taxon>
        <taxon>Pleosporaceae</taxon>
        <taxon>Pyrenophora</taxon>
    </lineage>
</organism>
<feature type="compositionally biased region" description="Polar residues" evidence="5">
    <location>
        <begin position="314"/>
        <end position="332"/>
    </location>
</feature>
<dbReference type="EMBL" id="GL537516">
    <property type="protein sequence ID" value="EFQ86151.1"/>
    <property type="molecule type" value="Genomic_DNA"/>
</dbReference>
<feature type="compositionally biased region" description="Acidic residues" evidence="5">
    <location>
        <begin position="13"/>
        <end position="26"/>
    </location>
</feature>
<feature type="region of interest" description="Disordered" evidence="5">
    <location>
        <begin position="244"/>
        <end position="270"/>
    </location>
</feature>
<feature type="compositionally biased region" description="Polar residues" evidence="5">
    <location>
        <begin position="38"/>
        <end position="54"/>
    </location>
</feature>
<dbReference type="GO" id="GO:0031931">
    <property type="term" value="C:TORC1 complex"/>
    <property type="evidence" value="ECO:0007669"/>
    <property type="project" value="InterPro"/>
</dbReference>
<name>E3S789_PYRTT</name>
<dbReference type="InterPro" id="IPR037588">
    <property type="entry name" value="MLST8"/>
</dbReference>
<dbReference type="PANTHER" id="PTHR19842">
    <property type="entry name" value="G BETA-LIKE PROTEIN GBL"/>
    <property type="match status" value="1"/>
</dbReference>
<dbReference type="PROSITE" id="PS50294">
    <property type="entry name" value="WD_REPEATS_REGION"/>
    <property type="match status" value="1"/>
</dbReference>
<evidence type="ECO:0000256" key="1">
    <source>
        <dbReference type="ARBA" id="ARBA00009890"/>
    </source>
</evidence>
<dbReference type="InterPro" id="IPR015943">
    <property type="entry name" value="WD40/YVTN_repeat-like_dom_sf"/>
</dbReference>
<dbReference type="PANTHER" id="PTHR19842:SF0">
    <property type="entry name" value="TARGET OF RAPAMYCIN COMPLEX SUBUNIT LST8"/>
    <property type="match status" value="1"/>
</dbReference>
<dbReference type="GO" id="GO:0031932">
    <property type="term" value="C:TORC2 complex"/>
    <property type="evidence" value="ECO:0007669"/>
    <property type="project" value="InterPro"/>
</dbReference>
<feature type="region of interest" description="Disordered" evidence="5">
    <location>
        <begin position="515"/>
        <end position="542"/>
    </location>
</feature>
<dbReference type="STRING" id="861557.E3S789"/>
<feature type="region of interest" description="Disordered" evidence="5">
    <location>
        <begin position="1"/>
        <end position="61"/>
    </location>
</feature>
<keyword evidence="3" id="KW-0677">Repeat</keyword>
<dbReference type="GO" id="GO:0032956">
    <property type="term" value="P:regulation of actin cytoskeleton organization"/>
    <property type="evidence" value="ECO:0007669"/>
    <property type="project" value="TreeGrafter"/>
</dbReference>
<dbReference type="Pfam" id="PF00400">
    <property type="entry name" value="WD40"/>
    <property type="match status" value="3"/>
</dbReference>
<dbReference type="PROSITE" id="PS50082">
    <property type="entry name" value="WD_REPEATS_2"/>
    <property type="match status" value="2"/>
</dbReference>
<dbReference type="SUPFAM" id="SSF50978">
    <property type="entry name" value="WD40 repeat-like"/>
    <property type="match status" value="1"/>
</dbReference>
<keyword evidence="2 4" id="KW-0853">WD repeat</keyword>
<dbReference type="Proteomes" id="UP000001067">
    <property type="component" value="Unassembled WGS sequence"/>
</dbReference>
<protein>
    <submittedName>
        <fullName evidence="6">Uncharacterized protein</fullName>
    </submittedName>
</protein>
<feature type="repeat" description="WD" evidence="4">
    <location>
        <begin position="890"/>
        <end position="924"/>
    </location>
</feature>
<evidence type="ECO:0000256" key="4">
    <source>
        <dbReference type="PROSITE-ProRule" id="PRU00221"/>
    </source>
</evidence>
<feature type="repeat" description="WD" evidence="4">
    <location>
        <begin position="1161"/>
        <end position="1195"/>
    </location>
</feature>
<dbReference type="InterPro" id="IPR019775">
    <property type="entry name" value="WD40_repeat_CS"/>
</dbReference>
<dbReference type="SMART" id="SM00320">
    <property type="entry name" value="WD40"/>
    <property type="match status" value="6"/>
</dbReference>
<dbReference type="eggNOG" id="ENOG502RZG9">
    <property type="taxonomic scope" value="Eukaryota"/>
</dbReference>
<accession>E3S789</accession>
<comment type="similarity">
    <text evidence="1">Belongs to the WD repeat LST8 family.</text>
</comment>
<gene>
    <name evidence="6" type="ORF">PTT_18666</name>
</gene>
<evidence type="ECO:0000313" key="6">
    <source>
        <dbReference type="EMBL" id="EFQ86151.1"/>
    </source>
</evidence>
<reference evidence="6 7" key="1">
    <citation type="journal article" date="2010" name="Genome Biol.">
        <title>A first genome assembly of the barley fungal pathogen Pyrenophora teres f. teres.</title>
        <authorList>
            <person name="Ellwood S.R."/>
            <person name="Liu Z."/>
            <person name="Syme R.A."/>
            <person name="Lai Z."/>
            <person name="Hane J.K."/>
            <person name="Keiper F."/>
            <person name="Moffat C.S."/>
            <person name="Oliver R.P."/>
            <person name="Friesen T.L."/>
        </authorList>
    </citation>
    <scope>NUCLEOTIDE SEQUENCE [LARGE SCALE GENOMIC DNA]</scope>
    <source>
        <strain evidence="6 7">0-1</strain>
    </source>
</reference>
<dbReference type="KEGG" id="pte:PTT_18666"/>